<sequence>MPSTTRQNAIWVEALEDESGWAWFIPLHDGSTSVRIVMDLESSNHKKKASRAASGGSGSNLLAHYKEELSRVHSKALERRGCPTLAHLKDCHLLHEACGPGRWGDSN</sequence>
<dbReference type="EMBL" id="JABBWG010000026">
    <property type="protein sequence ID" value="KAG1812409.1"/>
    <property type="molecule type" value="Genomic_DNA"/>
</dbReference>
<dbReference type="Proteomes" id="UP000807769">
    <property type="component" value="Unassembled WGS sequence"/>
</dbReference>
<accession>A0A9P7JBA8</accession>
<evidence type="ECO:0000313" key="2">
    <source>
        <dbReference type="Proteomes" id="UP000807769"/>
    </source>
</evidence>
<keyword evidence="2" id="KW-1185">Reference proteome</keyword>
<protein>
    <submittedName>
        <fullName evidence="1">Uncharacterized protein</fullName>
    </submittedName>
</protein>
<dbReference type="GeneID" id="64634559"/>
<evidence type="ECO:0000313" key="1">
    <source>
        <dbReference type="EMBL" id="KAG1812409.1"/>
    </source>
</evidence>
<comment type="caution">
    <text evidence="1">The sequence shown here is derived from an EMBL/GenBank/DDBJ whole genome shotgun (WGS) entry which is preliminary data.</text>
</comment>
<dbReference type="OrthoDB" id="3340390at2759"/>
<dbReference type="RefSeq" id="XP_041190554.1">
    <property type="nucleotide sequence ID" value="XM_041340543.1"/>
</dbReference>
<gene>
    <name evidence="1" type="ORF">BJ212DRAFT_1483048</name>
</gene>
<organism evidence="1 2">
    <name type="scientific">Suillus subaureus</name>
    <dbReference type="NCBI Taxonomy" id="48587"/>
    <lineage>
        <taxon>Eukaryota</taxon>
        <taxon>Fungi</taxon>
        <taxon>Dikarya</taxon>
        <taxon>Basidiomycota</taxon>
        <taxon>Agaricomycotina</taxon>
        <taxon>Agaricomycetes</taxon>
        <taxon>Agaricomycetidae</taxon>
        <taxon>Boletales</taxon>
        <taxon>Suillineae</taxon>
        <taxon>Suillaceae</taxon>
        <taxon>Suillus</taxon>
    </lineage>
</organism>
<reference evidence="1" key="1">
    <citation type="journal article" date="2020" name="New Phytol.">
        <title>Comparative genomics reveals dynamic genome evolution in host specialist ectomycorrhizal fungi.</title>
        <authorList>
            <person name="Lofgren L.A."/>
            <person name="Nguyen N.H."/>
            <person name="Vilgalys R."/>
            <person name="Ruytinx J."/>
            <person name="Liao H.L."/>
            <person name="Branco S."/>
            <person name="Kuo A."/>
            <person name="LaButti K."/>
            <person name="Lipzen A."/>
            <person name="Andreopoulos W."/>
            <person name="Pangilinan J."/>
            <person name="Riley R."/>
            <person name="Hundley H."/>
            <person name="Na H."/>
            <person name="Barry K."/>
            <person name="Grigoriev I.V."/>
            <person name="Stajich J.E."/>
            <person name="Kennedy P.G."/>
        </authorList>
    </citation>
    <scope>NUCLEOTIDE SEQUENCE</scope>
    <source>
        <strain evidence="1">MN1</strain>
    </source>
</reference>
<dbReference type="Gene3D" id="3.30.9.100">
    <property type="match status" value="1"/>
</dbReference>
<dbReference type="AlphaFoldDB" id="A0A9P7JBA8"/>
<name>A0A9P7JBA8_9AGAM</name>
<proteinExistence type="predicted"/>